<evidence type="ECO:0000313" key="5">
    <source>
        <dbReference type="Proteomes" id="UP000199428"/>
    </source>
</evidence>
<dbReference type="InterPro" id="IPR034829">
    <property type="entry name" value="DnaD-like_sf"/>
</dbReference>
<feature type="compositionally biased region" description="Low complexity" evidence="2">
    <location>
        <begin position="338"/>
        <end position="347"/>
    </location>
</feature>
<accession>A0A1G5RPF3</accession>
<dbReference type="PANTHER" id="PTHR37293:SF5">
    <property type="entry name" value="DNA REPLICATION PROTEIN"/>
    <property type="match status" value="1"/>
</dbReference>
<dbReference type="InterPro" id="IPR006343">
    <property type="entry name" value="DnaB/C_C"/>
</dbReference>
<dbReference type="Proteomes" id="UP000199428">
    <property type="component" value="Unassembled WGS sequence"/>
</dbReference>
<evidence type="ECO:0000256" key="1">
    <source>
        <dbReference type="ARBA" id="ARBA00093462"/>
    </source>
</evidence>
<evidence type="ECO:0000313" key="4">
    <source>
        <dbReference type="EMBL" id="SCZ76003.1"/>
    </source>
</evidence>
<evidence type="ECO:0000259" key="3">
    <source>
        <dbReference type="Pfam" id="PF07261"/>
    </source>
</evidence>
<dbReference type="PANTHER" id="PTHR37293">
    <property type="entry name" value="PHAGE REPLICATION PROTEIN-RELATED"/>
    <property type="match status" value="1"/>
</dbReference>
<sequence length="375" mass="41939">MADIMLHTTSNTGFTCVSNSFIDDFMKDANGEYVKVYLYLLRCLTRDGFEFSISQLADCLDHTEKDVMRAFTYWEKVGILRLEYSADNELSGIYLVDVNGNGYGKTESPVISNITSMNKATRCTSTANNSIAPVYTTADTKPSYSPDQLKAFSEDQQVEDLIFAIQTYLKRPLSISDTTTLLFWYDSLHFSVDLIQYLVETCIGGGHSSFHYMDTVARNWAEDGITTVDEAISTSSARNNLVYSIMKSFGISGRVLVESELNYVNKWSGSYGMALDLICEACKRTIMQTNKPSFPYADSILTNWHKAGVRTMGDVERLDLEHSMANVANISSATRARSSAANSGAATKPKTNSKFHNFSQRDYNFDELEKRILGN</sequence>
<dbReference type="RefSeq" id="WP_090160366.1">
    <property type="nucleotide sequence ID" value="NZ_FMWK01000001.1"/>
</dbReference>
<reference evidence="4 5" key="1">
    <citation type="submission" date="2016-10" db="EMBL/GenBank/DDBJ databases">
        <authorList>
            <person name="de Groot N.N."/>
        </authorList>
    </citation>
    <scope>NUCLEOTIDE SEQUENCE [LARGE SCALE GENOMIC DNA]</scope>
    <source>
        <strain evidence="4 5">DSM 10317</strain>
    </source>
</reference>
<gene>
    <name evidence="4" type="ORF">SAMN02910350_00028</name>
</gene>
<evidence type="ECO:0000256" key="2">
    <source>
        <dbReference type="SAM" id="MobiDB-lite"/>
    </source>
</evidence>
<feature type="domain" description="DnaB/C C-terminal" evidence="3">
    <location>
        <begin position="163"/>
        <end position="232"/>
    </location>
</feature>
<dbReference type="EMBL" id="FMWK01000001">
    <property type="protein sequence ID" value="SCZ76003.1"/>
    <property type="molecule type" value="Genomic_DNA"/>
</dbReference>
<feature type="region of interest" description="Disordered" evidence="2">
    <location>
        <begin position="338"/>
        <end position="357"/>
    </location>
</feature>
<name>A0A1G5RPF3_PSEXY</name>
<proteinExistence type="inferred from homology"/>
<feature type="domain" description="DnaB/C C-terminal" evidence="3">
    <location>
        <begin position="253"/>
        <end position="316"/>
    </location>
</feature>
<protein>
    <submittedName>
        <fullName evidence="4">DnaD and phage-associated domain-containing protein</fullName>
    </submittedName>
</protein>
<dbReference type="SUPFAM" id="SSF158499">
    <property type="entry name" value="DnaD domain-like"/>
    <property type="match status" value="2"/>
</dbReference>
<comment type="similarity">
    <text evidence="1">Belongs to the DnaB/DnaD family.</text>
</comment>
<dbReference type="Gene3D" id="1.10.10.630">
    <property type="entry name" value="DnaD domain-like"/>
    <property type="match status" value="2"/>
</dbReference>
<dbReference type="PIRSF" id="PIRSF033722">
    <property type="entry name" value="DnaD_CA_C3587_prd"/>
    <property type="match status" value="1"/>
</dbReference>
<organism evidence="4 5">
    <name type="scientific">Pseudobutyrivibrio xylanivorans</name>
    <dbReference type="NCBI Taxonomy" id="185007"/>
    <lineage>
        <taxon>Bacteria</taxon>
        <taxon>Bacillati</taxon>
        <taxon>Bacillota</taxon>
        <taxon>Clostridia</taxon>
        <taxon>Lachnospirales</taxon>
        <taxon>Lachnospiraceae</taxon>
        <taxon>Pseudobutyrivibrio</taxon>
    </lineage>
</organism>
<dbReference type="NCBIfam" id="TIGR01446">
    <property type="entry name" value="DnaD_dom"/>
    <property type="match status" value="2"/>
</dbReference>
<dbReference type="Pfam" id="PF07261">
    <property type="entry name" value="DnaB_2"/>
    <property type="match status" value="2"/>
</dbReference>
<dbReference type="AlphaFoldDB" id="A0A1G5RPF3"/>
<dbReference type="InterPro" id="IPR017019">
    <property type="entry name" value="DNA_replication_prd_bac"/>
</dbReference>
<dbReference type="InterPro" id="IPR053162">
    <property type="entry name" value="DnaD"/>
</dbReference>